<dbReference type="PANTHER" id="PTHR12771:SF3">
    <property type="entry name" value="ELMO_CED-12 FAMILY PROTEIN"/>
    <property type="match status" value="1"/>
</dbReference>
<protein>
    <submittedName>
        <fullName evidence="2">Putative ELMO domain-containing protein A isoform X2</fullName>
    </submittedName>
</protein>
<dbReference type="InterPro" id="IPR006816">
    <property type="entry name" value="ELMO_dom"/>
</dbReference>
<evidence type="ECO:0000259" key="1">
    <source>
        <dbReference type="PROSITE" id="PS51335"/>
    </source>
</evidence>
<proteinExistence type="predicted"/>
<dbReference type="PANTHER" id="PTHR12771">
    <property type="entry name" value="ENGULFMENT AND CELL MOTILITY"/>
    <property type="match status" value="1"/>
</dbReference>
<dbReference type="Pfam" id="PF04727">
    <property type="entry name" value="ELMO_CED12"/>
    <property type="match status" value="1"/>
</dbReference>
<dbReference type="AlphaFoldDB" id="A0A5B7AJN7"/>
<evidence type="ECO:0000313" key="2">
    <source>
        <dbReference type="EMBL" id="MPA56168.1"/>
    </source>
</evidence>
<feature type="domain" description="ELMO" evidence="1">
    <location>
        <begin position="55"/>
        <end position="127"/>
    </location>
</feature>
<dbReference type="InterPro" id="IPR050868">
    <property type="entry name" value="ELMO_domain-containing"/>
</dbReference>
<organism evidence="2">
    <name type="scientific">Davidia involucrata</name>
    <name type="common">Dove tree</name>
    <dbReference type="NCBI Taxonomy" id="16924"/>
    <lineage>
        <taxon>Eukaryota</taxon>
        <taxon>Viridiplantae</taxon>
        <taxon>Streptophyta</taxon>
        <taxon>Embryophyta</taxon>
        <taxon>Tracheophyta</taxon>
        <taxon>Spermatophyta</taxon>
        <taxon>Magnoliopsida</taxon>
        <taxon>eudicotyledons</taxon>
        <taxon>Gunneridae</taxon>
        <taxon>Pentapetalae</taxon>
        <taxon>asterids</taxon>
        <taxon>Cornales</taxon>
        <taxon>Nyssaceae</taxon>
        <taxon>Davidia</taxon>
    </lineage>
</organism>
<dbReference type="PROSITE" id="PS51335">
    <property type="entry name" value="ELMO"/>
    <property type="match status" value="1"/>
</dbReference>
<dbReference type="EMBL" id="GHES01025609">
    <property type="protein sequence ID" value="MPA56168.1"/>
    <property type="molecule type" value="Transcribed_RNA"/>
</dbReference>
<reference evidence="2" key="1">
    <citation type="submission" date="2019-08" db="EMBL/GenBank/DDBJ databases">
        <title>Reference gene set and small RNA set construction with multiple tissues from Davidia involucrata Baill.</title>
        <authorList>
            <person name="Yang H."/>
            <person name="Zhou C."/>
            <person name="Li G."/>
            <person name="Wang J."/>
            <person name="Gao P."/>
            <person name="Wang M."/>
            <person name="Wang R."/>
            <person name="Zhao Y."/>
        </authorList>
    </citation>
    <scope>NUCLEOTIDE SEQUENCE</scope>
    <source>
        <tissue evidence="2">Mixed with DoveR01_LX</tissue>
    </source>
</reference>
<name>A0A5B7AJN7_DAVIN</name>
<accession>A0A5B7AJN7</accession>
<sequence>MVGPRAWIAGIFSRSGNKRYGSDKFTDYPFSPLQERRLKRIQERLQVPFDETRPDHQEALGALWRAAFPDVALKGLISEQWKDMGWQGANPSTDFRLLFIGYCSSKVGSEQLGNIHLLLLVLMYHSC</sequence>
<gene>
    <name evidence="2" type="ORF">Din_025609</name>
</gene>